<dbReference type="Proteomes" id="UP000053989">
    <property type="component" value="Unassembled WGS sequence"/>
</dbReference>
<name>A0A0C2YQM3_9AGAM</name>
<dbReference type="EMBL" id="KN822228">
    <property type="protein sequence ID" value="KIM52028.1"/>
    <property type="molecule type" value="Genomic_DNA"/>
</dbReference>
<proteinExistence type="predicted"/>
<keyword evidence="2" id="KW-1185">Reference proteome</keyword>
<dbReference type="InParanoid" id="A0A0C2YQM3"/>
<evidence type="ECO:0000313" key="2">
    <source>
        <dbReference type="Proteomes" id="UP000053989"/>
    </source>
</evidence>
<gene>
    <name evidence="1" type="ORF">SCLCIDRAFT_142066</name>
</gene>
<evidence type="ECO:0000313" key="1">
    <source>
        <dbReference type="EMBL" id="KIM52028.1"/>
    </source>
</evidence>
<feature type="non-terminal residue" evidence="1">
    <location>
        <position position="1"/>
    </location>
</feature>
<sequence length="200" mass="22236">GRVKEEHISMLRTLVITNLNCSQPTSNSSPWDSVSLVTPQHVVRCLWNEEALRKFSSDVGKKIITCKAEGTVKGEPLTLREQHGLVAQGTNGGERKRQRRFNQDLLESIDVAVGMKVIATQNVETDLDITNGARGTIVEIILHPDEPMISDAEAQTVELQCLPLYVLAKLDRTRTTQFAGLDESIILVEPKTQTFQVKCE</sequence>
<dbReference type="STRING" id="1036808.A0A0C2YQM3"/>
<dbReference type="HOGENOM" id="CLU_084958_1_0_1"/>
<dbReference type="OrthoDB" id="2986975at2759"/>
<dbReference type="AlphaFoldDB" id="A0A0C2YQM3"/>
<reference evidence="1 2" key="1">
    <citation type="submission" date="2014-04" db="EMBL/GenBank/DDBJ databases">
        <authorList>
            <consortium name="DOE Joint Genome Institute"/>
            <person name="Kuo A."/>
            <person name="Kohler A."/>
            <person name="Nagy L.G."/>
            <person name="Floudas D."/>
            <person name="Copeland A."/>
            <person name="Barry K.W."/>
            <person name="Cichocki N."/>
            <person name="Veneault-Fourrey C."/>
            <person name="LaButti K."/>
            <person name="Lindquist E.A."/>
            <person name="Lipzen A."/>
            <person name="Lundell T."/>
            <person name="Morin E."/>
            <person name="Murat C."/>
            <person name="Sun H."/>
            <person name="Tunlid A."/>
            <person name="Henrissat B."/>
            <person name="Grigoriev I.V."/>
            <person name="Hibbett D.S."/>
            <person name="Martin F."/>
            <person name="Nordberg H.P."/>
            <person name="Cantor M.N."/>
            <person name="Hua S.X."/>
        </authorList>
    </citation>
    <scope>NUCLEOTIDE SEQUENCE [LARGE SCALE GENOMIC DNA]</scope>
    <source>
        <strain evidence="1 2">Foug A</strain>
    </source>
</reference>
<protein>
    <submittedName>
        <fullName evidence="1">Uncharacterized protein</fullName>
    </submittedName>
</protein>
<reference evidence="2" key="2">
    <citation type="submission" date="2015-01" db="EMBL/GenBank/DDBJ databases">
        <title>Evolutionary Origins and Diversification of the Mycorrhizal Mutualists.</title>
        <authorList>
            <consortium name="DOE Joint Genome Institute"/>
            <consortium name="Mycorrhizal Genomics Consortium"/>
            <person name="Kohler A."/>
            <person name="Kuo A."/>
            <person name="Nagy L.G."/>
            <person name="Floudas D."/>
            <person name="Copeland A."/>
            <person name="Barry K.W."/>
            <person name="Cichocki N."/>
            <person name="Veneault-Fourrey C."/>
            <person name="LaButti K."/>
            <person name="Lindquist E.A."/>
            <person name="Lipzen A."/>
            <person name="Lundell T."/>
            <person name="Morin E."/>
            <person name="Murat C."/>
            <person name="Riley R."/>
            <person name="Ohm R."/>
            <person name="Sun H."/>
            <person name="Tunlid A."/>
            <person name="Henrissat B."/>
            <person name="Grigoriev I.V."/>
            <person name="Hibbett D.S."/>
            <person name="Martin F."/>
        </authorList>
    </citation>
    <scope>NUCLEOTIDE SEQUENCE [LARGE SCALE GENOMIC DNA]</scope>
    <source>
        <strain evidence="2">Foug A</strain>
    </source>
</reference>
<organism evidence="1 2">
    <name type="scientific">Scleroderma citrinum Foug A</name>
    <dbReference type="NCBI Taxonomy" id="1036808"/>
    <lineage>
        <taxon>Eukaryota</taxon>
        <taxon>Fungi</taxon>
        <taxon>Dikarya</taxon>
        <taxon>Basidiomycota</taxon>
        <taxon>Agaricomycotina</taxon>
        <taxon>Agaricomycetes</taxon>
        <taxon>Agaricomycetidae</taxon>
        <taxon>Boletales</taxon>
        <taxon>Sclerodermatineae</taxon>
        <taxon>Sclerodermataceae</taxon>
        <taxon>Scleroderma</taxon>
    </lineage>
</organism>
<accession>A0A0C2YQM3</accession>